<evidence type="ECO:0000313" key="1">
    <source>
        <dbReference type="EMBL" id="OBZ82615.1"/>
    </source>
</evidence>
<protein>
    <submittedName>
        <fullName evidence="1">Uncharacterized protein</fullName>
    </submittedName>
</protein>
<keyword evidence="2" id="KW-1185">Reference proteome</keyword>
<accession>A0A1C7N0D3</accession>
<gene>
    <name evidence="1" type="ORF">A0J61_09335</name>
</gene>
<dbReference type="Proteomes" id="UP000093000">
    <property type="component" value="Unassembled WGS sequence"/>
</dbReference>
<proteinExistence type="predicted"/>
<sequence length="182" mass="20081">MVPPLQNTFEPLPLDNPITYPAVSFLSPPALSSAYSPASKLRTMTYVVYRSLHKTGAKYLAHLRSWIAFRFKENIPFDTGLDLTLAEDQSGANIDISLVSKAAIIGLIAADTKESCASLAVHPDQVLVKAYFDRTSCYGRSTIQRVSSQQSSSLSYFKRNRNYEASTYKIPLEGGKTFCLAT</sequence>
<name>A0A1C7N0D3_9FUNG</name>
<dbReference type="EMBL" id="LUGH01000827">
    <property type="protein sequence ID" value="OBZ82615.1"/>
    <property type="molecule type" value="Genomic_DNA"/>
</dbReference>
<evidence type="ECO:0000313" key="2">
    <source>
        <dbReference type="Proteomes" id="UP000093000"/>
    </source>
</evidence>
<dbReference type="AlphaFoldDB" id="A0A1C7N0D3"/>
<comment type="caution">
    <text evidence="1">The sequence shown here is derived from an EMBL/GenBank/DDBJ whole genome shotgun (WGS) entry which is preliminary data.</text>
</comment>
<reference evidence="1 2" key="1">
    <citation type="submission" date="2016-03" db="EMBL/GenBank/DDBJ databases">
        <title>Choanephora cucurbitarum.</title>
        <authorList>
            <person name="Min B."/>
            <person name="Park H."/>
            <person name="Park J.-H."/>
            <person name="Shin H.-D."/>
            <person name="Choi I.-G."/>
        </authorList>
    </citation>
    <scope>NUCLEOTIDE SEQUENCE [LARGE SCALE GENOMIC DNA]</scope>
    <source>
        <strain evidence="1 2">KUS-F28377</strain>
    </source>
</reference>
<organism evidence="1 2">
    <name type="scientific">Choanephora cucurbitarum</name>
    <dbReference type="NCBI Taxonomy" id="101091"/>
    <lineage>
        <taxon>Eukaryota</taxon>
        <taxon>Fungi</taxon>
        <taxon>Fungi incertae sedis</taxon>
        <taxon>Mucoromycota</taxon>
        <taxon>Mucoromycotina</taxon>
        <taxon>Mucoromycetes</taxon>
        <taxon>Mucorales</taxon>
        <taxon>Mucorineae</taxon>
        <taxon>Choanephoraceae</taxon>
        <taxon>Choanephoroideae</taxon>
        <taxon>Choanephora</taxon>
    </lineage>
</organism>
<dbReference type="InParanoid" id="A0A1C7N0D3"/>